<evidence type="ECO:0000256" key="1">
    <source>
        <dbReference type="SAM" id="Phobius"/>
    </source>
</evidence>
<comment type="caution">
    <text evidence="2">The sequence shown here is derived from an EMBL/GenBank/DDBJ whole genome shotgun (WGS) entry which is preliminary data.</text>
</comment>
<reference evidence="2" key="1">
    <citation type="journal article" date="2023" name="IScience">
        <title>Live-bearing cockroach genome reveals convergent evolutionary mechanisms linked to viviparity in insects and beyond.</title>
        <authorList>
            <person name="Fouks B."/>
            <person name="Harrison M.C."/>
            <person name="Mikhailova A.A."/>
            <person name="Marchal E."/>
            <person name="English S."/>
            <person name="Carruthers M."/>
            <person name="Jennings E.C."/>
            <person name="Chiamaka E.L."/>
            <person name="Frigard R.A."/>
            <person name="Pippel M."/>
            <person name="Attardo G.M."/>
            <person name="Benoit J.B."/>
            <person name="Bornberg-Bauer E."/>
            <person name="Tobe S.S."/>
        </authorList>
    </citation>
    <scope>NUCLEOTIDE SEQUENCE</scope>
    <source>
        <strain evidence="2">Stay&amp;Tobe</strain>
    </source>
</reference>
<feature type="transmembrane region" description="Helical" evidence="1">
    <location>
        <begin position="83"/>
        <end position="108"/>
    </location>
</feature>
<dbReference type="AlphaFoldDB" id="A0AAD7ZEZ1"/>
<sequence length="111" mass="12754">MGEIVEDYTLYNCTGVLLLKLDPARNTSAMWTLNRSQVLDLLDFAVDELDRLNPVKRTAIRDFISDCLFPTPRPYDLVWWQKLMWTVIFAAMLLVSTGGNIIVMWIVLGKC</sequence>
<dbReference type="Proteomes" id="UP001233999">
    <property type="component" value="Unassembled WGS sequence"/>
</dbReference>
<keyword evidence="3" id="KW-1185">Reference proteome</keyword>
<organism evidence="2 3">
    <name type="scientific">Diploptera punctata</name>
    <name type="common">Pacific beetle cockroach</name>
    <dbReference type="NCBI Taxonomy" id="6984"/>
    <lineage>
        <taxon>Eukaryota</taxon>
        <taxon>Metazoa</taxon>
        <taxon>Ecdysozoa</taxon>
        <taxon>Arthropoda</taxon>
        <taxon>Hexapoda</taxon>
        <taxon>Insecta</taxon>
        <taxon>Pterygota</taxon>
        <taxon>Neoptera</taxon>
        <taxon>Polyneoptera</taxon>
        <taxon>Dictyoptera</taxon>
        <taxon>Blattodea</taxon>
        <taxon>Blaberoidea</taxon>
        <taxon>Blaberidae</taxon>
        <taxon>Diplopterinae</taxon>
        <taxon>Diploptera</taxon>
    </lineage>
</organism>
<protein>
    <submittedName>
        <fullName evidence="2">Uncharacterized protein</fullName>
    </submittedName>
</protein>
<keyword evidence="1" id="KW-1133">Transmembrane helix</keyword>
<reference evidence="2" key="2">
    <citation type="submission" date="2023-05" db="EMBL/GenBank/DDBJ databases">
        <authorList>
            <person name="Fouks B."/>
        </authorList>
    </citation>
    <scope>NUCLEOTIDE SEQUENCE</scope>
    <source>
        <strain evidence="2">Stay&amp;Tobe</strain>
        <tissue evidence="2">Testes</tissue>
    </source>
</reference>
<keyword evidence="1" id="KW-0472">Membrane</keyword>
<accession>A0AAD7ZEZ1</accession>
<gene>
    <name evidence="2" type="ORF">L9F63_004833</name>
</gene>
<dbReference type="EMBL" id="JASPKZ010008388">
    <property type="protein sequence ID" value="KAJ9579514.1"/>
    <property type="molecule type" value="Genomic_DNA"/>
</dbReference>
<proteinExistence type="predicted"/>
<name>A0AAD7ZEZ1_DIPPU</name>
<evidence type="ECO:0000313" key="3">
    <source>
        <dbReference type="Proteomes" id="UP001233999"/>
    </source>
</evidence>
<evidence type="ECO:0000313" key="2">
    <source>
        <dbReference type="EMBL" id="KAJ9579514.1"/>
    </source>
</evidence>
<keyword evidence="1" id="KW-0812">Transmembrane</keyword>